<reference evidence="1" key="1">
    <citation type="submission" date="2020-05" db="EMBL/GenBank/DDBJ databases">
        <title>Large-scale comparative analyses of tick genomes elucidate their genetic diversity and vector capacities.</title>
        <authorList>
            <person name="Jia N."/>
            <person name="Wang J."/>
            <person name="Shi W."/>
            <person name="Du L."/>
            <person name="Sun Y."/>
            <person name="Zhan W."/>
            <person name="Jiang J."/>
            <person name="Wang Q."/>
            <person name="Zhang B."/>
            <person name="Ji P."/>
            <person name="Sakyi L.B."/>
            <person name="Cui X."/>
            <person name="Yuan T."/>
            <person name="Jiang B."/>
            <person name="Yang W."/>
            <person name="Lam T.T.-Y."/>
            <person name="Chang Q."/>
            <person name="Ding S."/>
            <person name="Wang X."/>
            <person name="Zhu J."/>
            <person name="Ruan X."/>
            <person name="Zhao L."/>
            <person name="Wei J."/>
            <person name="Que T."/>
            <person name="Du C."/>
            <person name="Cheng J."/>
            <person name="Dai P."/>
            <person name="Han X."/>
            <person name="Huang E."/>
            <person name="Gao Y."/>
            <person name="Liu J."/>
            <person name="Shao H."/>
            <person name="Ye R."/>
            <person name="Li L."/>
            <person name="Wei W."/>
            <person name="Wang X."/>
            <person name="Wang C."/>
            <person name="Yang T."/>
            <person name="Huo Q."/>
            <person name="Li W."/>
            <person name="Guo W."/>
            <person name="Chen H."/>
            <person name="Zhou L."/>
            <person name="Ni X."/>
            <person name="Tian J."/>
            <person name="Zhou Y."/>
            <person name="Sheng Y."/>
            <person name="Liu T."/>
            <person name="Pan Y."/>
            <person name="Xia L."/>
            <person name="Li J."/>
            <person name="Zhao F."/>
            <person name="Cao W."/>
        </authorList>
    </citation>
    <scope>NUCLEOTIDE SEQUENCE</scope>
    <source>
        <strain evidence="1">Dsil-2018</strain>
    </source>
</reference>
<evidence type="ECO:0000313" key="2">
    <source>
        <dbReference type="Proteomes" id="UP000821865"/>
    </source>
</evidence>
<sequence>MIRRLGKQQHMVAAPRTAALLTAARTVTTDGGTLERNTGSQRHFATRFGDAILGYDPAYTTRIGRSHTRDRRRRGRPPTVKYQASLQGRLYHCHQCDYATHKPCNLVAHNRIHTGERPFHCHLCPQSFAHKCQLTIHVRLHKGERPYHCPVCPLTFLQASQMKCHLKRRHRDATQ</sequence>
<accession>A0ACB8D0L1</accession>
<evidence type="ECO:0000313" key="1">
    <source>
        <dbReference type="EMBL" id="KAH7955000.1"/>
    </source>
</evidence>
<keyword evidence="2" id="KW-1185">Reference proteome</keyword>
<proteinExistence type="predicted"/>
<dbReference type="EMBL" id="CM023473">
    <property type="protein sequence ID" value="KAH7955000.1"/>
    <property type="molecule type" value="Genomic_DNA"/>
</dbReference>
<name>A0ACB8D0L1_DERSI</name>
<comment type="caution">
    <text evidence="1">The sequence shown here is derived from an EMBL/GenBank/DDBJ whole genome shotgun (WGS) entry which is preliminary data.</text>
</comment>
<gene>
    <name evidence="1" type="ORF">HPB49_023824</name>
</gene>
<dbReference type="Proteomes" id="UP000821865">
    <property type="component" value="Chromosome 4"/>
</dbReference>
<organism evidence="1 2">
    <name type="scientific">Dermacentor silvarum</name>
    <name type="common">Tick</name>
    <dbReference type="NCBI Taxonomy" id="543639"/>
    <lineage>
        <taxon>Eukaryota</taxon>
        <taxon>Metazoa</taxon>
        <taxon>Ecdysozoa</taxon>
        <taxon>Arthropoda</taxon>
        <taxon>Chelicerata</taxon>
        <taxon>Arachnida</taxon>
        <taxon>Acari</taxon>
        <taxon>Parasitiformes</taxon>
        <taxon>Ixodida</taxon>
        <taxon>Ixodoidea</taxon>
        <taxon>Ixodidae</taxon>
        <taxon>Rhipicephalinae</taxon>
        <taxon>Dermacentor</taxon>
    </lineage>
</organism>
<protein>
    <submittedName>
        <fullName evidence="1">Uncharacterized protein</fullName>
    </submittedName>
</protein>